<evidence type="ECO:0000259" key="1">
    <source>
        <dbReference type="Pfam" id="PF00535"/>
    </source>
</evidence>
<dbReference type="AlphaFoldDB" id="A0A6G9AN44"/>
<dbReference type="KEGG" id="spib:G8759_15365"/>
<dbReference type="EMBL" id="CP050063">
    <property type="protein sequence ID" value="QIP13891.1"/>
    <property type="molecule type" value="Genomic_DNA"/>
</dbReference>
<feature type="domain" description="Glycosyltransferase 2-like" evidence="1">
    <location>
        <begin position="9"/>
        <end position="151"/>
    </location>
</feature>
<dbReference type="SUPFAM" id="SSF53448">
    <property type="entry name" value="Nucleotide-diphospho-sugar transferases"/>
    <property type="match status" value="1"/>
</dbReference>
<protein>
    <submittedName>
        <fullName evidence="2">Glycosyltransferase</fullName>
    </submittedName>
</protein>
<evidence type="ECO:0000313" key="3">
    <source>
        <dbReference type="Proteomes" id="UP000501802"/>
    </source>
</evidence>
<dbReference type="GO" id="GO:0016758">
    <property type="term" value="F:hexosyltransferase activity"/>
    <property type="evidence" value="ECO:0007669"/>
    <property type="project" value="UniProtKB-ARBA"/>
</dbReference>
<dbReference type="InterPro" id="IPR001173">
    <property type="entry name" value="Glyco_trans_2-like"/>
</dbReference>
<name>A0A6G9AN44_9BACT</name>
<accession>A0A6G9AN44</accession>
<keyword evidence="3" id="KW-1185">Reference proteome</keyword>
<dbReference type="Gene3D" id="3.90.550.10">
    <property type="entry name" value="Spore Coat Polysaccharide Biosynthesis Protein SpsA, Chain A"/>
    <property type="match status" value="1"/>
</dbReference>
<sequence length="317" mass="36767">MTEAAPSVSVCIITYNHEQFIGQAIDSVLMQECTFPIDIVIGEDCSADSTGGICREYALKHAHIKLLNNQTNLGMVNNFLRTSMSCSGKYIAMLEGDDYWTDPHKLQKQVDFLEANSDFILCYHDKTHQKDGAIVRESTYDFKENKYFVQEEVFAAHILTVTVVFRNILSEHPFPAAFRKLPLYDFGAWAYLSLFGKCAYLNFNGATYRIHADSVFSSKEPLANYSKMLRLFRLLKTHFPQNYQPNFKYYALLIYFMITEELRLKPFSAKYLYYLSVLFIKSRQFNIDEFTGFYSSLYKTIIKKKIKSVLGRYLEVV</sequence>
<gene>
    <name evidence="2" type="ORF">G8759_15365</name>
</gene>
<organism evidence="2 3">
    <name type="scientific">Spirosoma aureum</name>
    <dbReference type="NCBI Taxonomy" id="2692134"/>
    <lineage>
        <taxon>Bacteria</taxon>
        <taxon>Pseudomonadati</taxon>
        <taxon>Bacteroidota</taxon>
        <taxon>Cytophagia</taxon>
        <taxon>Cytophagales</taxon>
        <taxon>Cytophagaceae</taxon>
        <taxon>Spirosoma</taxon>
    </lineage>
</organism>
<dbReference type="Pfam" id="PF00535">
    <property type="entry name" value="Glycos_transf_2"/>
    <property type="match status" value="1"/>
</dbReference>
<reference evidence="2 3" key="1">
    <citation type="submission" date="2020-03" db="EMBL/GenBank/DDBJ databases">
        <authorList>
            <person name="Kim M.K."/>
        </authorList>
    </citation>
    <scope>NUCLEOTIDE SEQUENCE [LARGE SCALE GENOMIC DNA]</scope>
    <source>
        <strain evidence="2 3">BT328</strain>
    </source>
</reference>
<keyword evidence="2" id="KW-0808">Transferase</keyword>
<proteinExistence type="predicted"/>
<dbReference type="PANTHER" id="PTHR22916">
    <property type="entry name" value="GLYCOSYLTRANSFERASE"/>
    <property type="match status" value="1"/>
</dbReference>
<dbReference type="InterPro" id="IPR029044">
    <property type="entry name" value="Nucleotide-diphossugar_trans"/>
</dbReference>
<dbReference type="RefSeq" id="WP_167209408.1">
    <property type="nucleotide sequence ID" value="NZ_CP050063.1"/>
</dbReference>
<dbReference type="Proteomes" id="UP000501802">
    <property type="component" value="Chromosome"/>
</dbReference>
<evidence type="ECO:0000313" key="2">
    <source>
        <dbReference type="EMBL" id="QIP13891.1"/>
    </source>
</evidence>
<dbReference type="PANTHER" id="PTHR22916:SF3">
    <property type="entry name" value="UDP-GLCNAC:BETAGAL BETA-1,3-N-ACETYLGLUCOSAMINYLTRANSFERASE-LIKE PROTEIN 1"/>
    <property type="match status" value="1"/>
</dbReference>